<dbReference type="InterPro" id="IPR013022">
    <property type="entry name" value="Xyl_isomerase-like_TIM-brl"/>
</dbReference>
<organism evidence="2 3">
    <name type="scientific">Candidatus Enterococcus murrayae</name>
    <dbReference type="NCBI Taxonomy" id="2815321"/>
    <lineage>
        <taxon>Bacteria</taxon>
        <taxon>Bacillati</taxon>
        <taxon>Bacillota</taxon>
        <taxon>Bacilli</taxon>
        <taxon>Lactobacillales</taxon>
        <taxon>Enterococcaceae</taxon>
        <taxon>Enterococcus</taxon>
    </lineage>
</organism>
<dbReference type="SUPFAM" id="SSF51658">
    <property type="entry name" value="Xylose isomerase-like"/>
    <property type="match status" value="1"/>
</dbReference>
<dbReference type="EMBL" id="JAFLVR010000021">
    <property type="protein sequence ID" value="MBO0452638.1"/>
    <property type="molecule type" value="Genomic_DNA"/>
</dbReference>
<dbReference type="RefSeq" id="WP_207108411.1">
    <property type="nucleotide sequence ID" value="NZ_JAFLVR010000021.1"/>
</dbReference>
<accession>A0ABS3HGQ3</accession>
<dbReference type="Proteomes" id="UP000664495">
    <property type="component" value="Unassembled WGS sequence"/>
</dbReference>
<proteinExistence type="predicted"/>
<evidence type="ECO:0000313" key="3">
    <source>
        <dbReference type="Proteomes" id="UP000664495"/>
    </source>
</evidence>
<dbReference type="Gene3D" id="3.20.20.150">
    <property type="entry name" value="Divalent-metal-dependent TIM barrel enzymes"/>
    <property type="match status" value="1"/>
</dbReference>
<keyword evidence="3" id="KW-1185">Reference proteome</keyword>
<reference evidence="2 3" key="1">
    <citation type="submission" date="2021-03" db="EMBL/GenBank/DDBJ databases">
        <title>Enterococcal diversity collection.</title>
        <authorList>
            <person name="Gilmore M.S."/>
            <person name="Schwartzman J."/>
            <person name="Van Tyne D."/>
            <person name="Martin M."/>
            <person name="Earl A.M."/>
            <person name="Manson A.L."/>
            <person name="Straub T."/>
            <person name="Salamzade R."/>
            <person name="Saavedra J."/>
            <person name="Lebreton F."/>
            <person name="Prichula J."/>
            <person name="Schaufler K."/>
            <person name="Gaca A."/>
            <person name="Sgardioli B."/>
            <person name="Wagenaar J."/>
            <person name="Strong T."/>
        </authorList>
    </citation>
    <scope>NUCLEOTIDE SEQUENCE [LARGE SCALE GENOMIC DNA]</scope>
    <source>
        <strain evidence="2 3">MJM16</strain>
    </source>
</reference>
<protein>
    <submittedName>
        <fullName evidence="2">Sugar phosphate isomerase/epimerase</fullName>
    </submittedName>
</protein>
<sequence length="291" mass="33567">MTHNIKRGVTAYSYNKVYGISMDFDDILQDIQDTGATGVEILANSHIPKYPNVSDQWIEEWHGKLAQYNLEPAEYGHWVDSRLYKGRELDTKESIEMLERDFILANKLGFKVLRTKLGVIDDTLTPVKNWREFIKGALGLAEKYDVRMCPEIHSPTILDSKMIHDYVEFIEKENTKFFGLNIDFSIFQTGDNSLIGFGENDFVGPPCEHSKVEELIPLLKYVLVCHAKFMRMDENFNEVVIPYKEIIEMLIANNWDGYLISEYEGAKADVPGQTSDQIKRHQLMMKELLGK</sequence>
<dbReference type="InterPro" id="IPR050312">
    <property type="entry name" value="IolE/XylAMocC-like"/>
</dbReference>
<evidence type="ECO:0000259" key="1">
    <source>
        <dbReference type="Pfam" id="PF01261"/>
    </source>
</evidence>
<dbReference type="PANTHER" id="PTHR12110:SF41">
    <property type="entry name" value="INOSOSE DEHYDRATASE"/>
    <property type="match status" value="1"/>
</dbReference>
<gene>
    <name evidence="2" type="ORF">JZO85_10175</name>
</gene>
<keyword evidence="2" id="KW-0413">Isomerase</keyword>
<dbReference type="PANTHER" id="PTHR12110">
    <property type="entry name" value="HYDROXYPYRUVATE ISOMERASE"/>
    <property type="match status" value="1"/>
</dbReference>
<feature type="domain" description="Xylose isomerase-like TIM barrel" evidence="1">
    <location>
        <begin position="29"/>
        <end position="279"/>
    </location>
</feature>
<dbReference type="Pfam" id="PF01261">
    <property type="entry name" value="AP_endonuc_2"/>
    <property type="match status" value="1"/>
</dbReference>
<name>A0ABS3HGQ3_9ENTE</name>
<dbReference type="InterPro" id="IPR036237">
    <property type="entry name" value="Xyl_isomerase-like_sf"/>
</dbReference>
<evidence type="ECO:0000313" key="2">
    <source>
        <dbReference type="EMBL" id="MBO0452638.1"/>
    </source>
</evidence>
<dbReference type="GO" id="GO:0016853">
    <property type="term" value="F:isomerase activity"/>
    <property type="evidence" value="ECO:0007669"/>
    <property type="project" value="UniProtKB-KW"/>
</dbReference>
<comment type="caution">
    <text evidence="2">The sequence shown here is derived from an EMBL/GenBank/DDBJ whole genome shotgun (WGS) entry which is preliminary data.</text>
</comment>